<dbReference type="SUPFAM" id="SSF56796">
    <property type="entry name" value="Dehydroquinate synthase-like"/>
    <property type="match status" value="1"/>
</dbReference>
<dbReference type="InterPro" id="IPR044731">
    <property type="entry name" value="BDH-like"/>
</dbReference>
<comment type="caution">
    <text evidence="6">The sequence shown here is derived from an EMBL/GenBank/DDBJ whole genome shotgun (WGS) entry which is preliminary data.</text>
</comment>
<keyword evidence="7" id="KW-1185">Reference proteome</keyword>
<comment type="cofactor">
    <cofactor evidence="1">
        <name>Fe cation</name>
        <dbReference type="ChEBI" id="CHEBI:24875"/>
    </cofactor>
</comment>
<keyword evidence="3 6" id="KW-0560">Oxidoreductase</keyword>
<dbReference type="HOGENOM" id="CLU_007207_0_4_6"/>
<evidence type="ECO:0000313" key="7">
    <source>
        <dbReference type="Proteomes" id="UP000018458"/>
    </source>
</evidence>
<comment type="similarity">
    <text evidence="2">Belongs to the iron-containing alcohol dehydrogenase family.</text>
</comment>
<dbReference type="Gene3D" id="3.40.50.1970">
    <property type="match status" value="1"/>
</dbReference>
<dbReference type="InterPro" id="IPR056798">
    <property type="entry name" value="ADH_Fe_C"/>
</dbReference>
<accession>E8LIP7</accession>
<protein>
    <submittedName>
        <fullName evidence="6">Alcohol dehydrogenase, iron-dependent</fullName>
        <ecNumber evidence="6">1.1.1.1</ecNumber>
    </submittedName>
</protein>
<evidence type="ECO:0000313" key="6">
    <source>
        <dbReference type="EMBL" id="EFY07581.1"/>
    </source>
</evidence>
<feature type="domain" description="Fe-containing alcohol dehydrogenase-like C-terminal" evidence="5">
    <location>
        <begin position="199"/>
        <end position="398"/>
    </location>
</feature>
<dbReference type="CDD" id="cd08187">
    <property type="entry name" value="BDH"/>
    <property type="match status" value="1"/>
</dbReference>
<proteinExistence type="inferred from homology"/>
<dbReference type="Pfam" id="PF25137">
    <property type="entry name" value="ADH_Fe_C"/>
    <property type="match status" value="1"/>
</dbReference>
<dbReference type="GO" id="GO:1990362">
    <property type="term" value="F:butanol dehydrogenase (NAD+) activity"/>
    <property type="evidence" value="ECO:0007669"/>
    <property type="project" value="InterPro"/>
</dbReference>
<dbReference type="EMBL" id="AEVO01000026">
    <property type="protein sequence ID" value="EFY07581.1"/>
    <property type="molecule type" value="Genomic_DNA"/>
</dbReference>
<dbReference type="InterPro" id="IPR001670">
    <property type="entry name" value="ADH_Fe/GldA"/>
</dbReference>
<dbReference type="Gene3D" id="1.20.1090.10">
    <property type="entry name" value="Dehydroquinate synthase-like - alpha domain"/>
    <property type="match status" value="1"/>
</dbReference>
<dbReference type="AlphaFoldDB" id="E8LIP7"/>
<evidence type="ECO:0000256" key="2">
    <source>
        <dbReference type="ARBA" id="ARBA00007358"/>
    </source>
</evidence>
<reference evidence="6 7" key="1">
    <citation type="submission" date="2011-01" db="EMBL/GenBank/DDBJ databases">
        <authorList>
            <person name="Weinstock G."/>
            <person name="Sodergren E."/>
            <person name="Clifton S."/>
            <person name="Fulton L."/>
            <person name="Fulton B."/>
            <person name="Courtney L."/>
            <person name="Fronick C."/>
            <person name="Harrison M."/>
            <person name="Strong C."/>
            <person name="Farmer C."/>
            <person name="Delahaunty K."/>
            <person name="Markovic C."/>
            <person name="Hall O."/>
            <person name="Minx P."/>
            <person name="Tomlinson C."/>
            <person name="Mitreva M."/>
            <person name="Hou S."/>
            <person name="Chen J."/>
            <person name="Wollam A."/>
            <person name="Pepin K.H."/>
            <person name="Johnson M."/>
            <person name="Bhonagiri V."/>
            <person name="Zhang X."/>
            <person name="Suruliraj S."/>
            <person name="Warren W."/>
            <person name="Chinwalla A."/>
            <person name="Mardis E.R."/>
            <person name="Wilson R.K."/>
        </authorList>
    </citation>
    <scope>NUCLEOTIDE SEQUENCE [LARGE SCALE GENOMIC DNA]</scope>
    <source>
        <strain evidence="7">DSM 22608 / JCM 16073 / KCTC 15190 / YIT 12066</strain>
    </source>
</reference>
<dbReference type="STRING" id="762983.HMPREF9444_00567"/>
<gene>
    <name evidence="6" type="ORF">HMPREF9444_00567</name>
</gene>
<dbReference type="PROSITE" id="PS00913">
    <property type="entry name" value="ADH_IRON_1"/>
    <property type="match status" value="1"/>
</dbReference>
<dbReference type="Proteomes" id="UP000018458">
    <property type="component" value="Unassembled WGS sequence"/>
</dbReference>
<dbReference type="PANTHER" id="PTHR43633:SF1">
    <property type="entry name" value="ALCOHOL DEHYDROGENASE YQHD"/>
    <property type="match status" value="1"/>
</dbReference>
<evidence type="ECO:0000256" key="1">
    <source>
        <dbReference type="ARBA" id="ARBA00001962"/>
    </source>
</evidence>
<organism evidence="6 7">
    <name type="scientific">Succinatimonas hippei (strain DSM 22608 / JCM 16073 / KCTC 15190 / YIT 12066)</name>
    <dbReference type="NCBI Taxonomy" id="762983"/>
    <lineage>
        <taxon>Bacteria</taxon>
        <taxon>Pseudomonadati</taxon>
        <taxon>Pseudomonadota</taxon>
        <taxon>Gammaproteobacteria</taxon>
        <taxon>Aeromonadales</taxon>
        <taxon>Succinivibrionaceae</taxon>
        <taxon>Succinatimonas</taxon>
    </lineage>
</organism>
<dbReference type="GO" id="GO:0005829">
    <property type="term" value="C:cytosol"/>
    <property type="evidence" value="ECO:0007669"/>
    <property type="project" value="TreeGrafter"/>
</dbReference>
<dbReference type="Pfam" id="PF00465">
    <property type="entry name" value="Fe-ADH"/>
    <property type="match status" value="1"/>
</dbReference>
<feature type="domain" description="Alcohol dehydrogenase iron-type/glycerol dehydrogenase GldA" evidence="4">
    <location>
        <begin position="19"/>
        <end position="187"/>
    </location>
</feature>
<dbReference type="eggNOG" id="COG1979">
    <property type="taxonomic scope" value="Bacteria"/>
</dbReference>
<name>E8LIP7_SUCHY</name>
<dbReference type="PANTHER" id="PTHR43633">
    <property type="entry name" value="ALCOHOL DEHYDROGENASE YQHD"/>
    <property type="match status" value="1"/>
</dbReference>
<evidence type="ECO:0000256" key="3">
    <source>
        <dbReference type="ARBA" id="ARBA00023002"/>
    </source>
</evidence>
<sequence>MEAGDFSLFYMDNFTFYSPTYFVFGKDEEINAGHYVKRFGGSKVLIHFGGGSAQKSGLLDKIRSSLKNEGIRFVELGGVKPNPRDSLVYEGINLCRKENIDFILAVGGGSVIDSAKAIAAGAVYDGDFWDYYEGKTVDKALPIGTVLTISAAGSEGSGDSVITKEKGMFKRATTGEALRPKFSILDPALTQTLPAYQTACGITDILAHLYERYLTNTKDVEVTDRMIEALMLTMIKEGPIAVADSNDYQSRANIMWAGMMAHNNSCGVGRSQDWTSHNIEHELSALYDCAHGAGLAVVMPAVFTYNLKHDVMRFAKVAVRVWGVEMDFEHPEVTALEGINALRRFLKSIGMPGNFAELGAKEEDIDELAHKCCYGDVNTGTTGGFVTLNEDDVKAIYRLML</sequence>
<evidence type="ECO:0000259" key="5">
    <source>
        <dbReference type="Pfam" id="PF25137"/>
    </source>
</evidence>
<dbReference type="GO" id="GO:0046872">
    <property type="term" value="F:metal ion binding"/>
    <property type="evidence" value="ECO:0007669"/>
    <property type="project" value="InterPro"/>
</dbReference>
<dbReference type="GO" id="GO:0008106">
    <property type="term" value="F:alcohol dehydrogenase (NADP+) activity"/>
    <property type="evidence" value="ECO:0007669"/>
    <property type="project" value="TreeGrafter"/>
</dbReference>
<evidence type="ECO:0000259" key="4">
    <source>
        <dbReference type="Pfam" id="PF00465"/>
    </source>
</evidence>
<dbReference type="FunFam" id="3.40.50.1970:FF:000003">
    <property type="entry name" value="Alcohol dehydrogenase, iron-containing"/>
    <property type="match status" value="1"/>
</dbReference>
<dbReference type="GO" id="GO:1990002">
    <property type="term" value="F:methylglyoxal reductase (NADPH) (acetol producing) activity"/>
    <property type="evidence" value="ECO:0007669"/>
    <property type="project" value="TreeGrafter"/>
</dbReference>
<dbReference type="InterPro" id="IPR018211">
    <property type="entry name" value="ADH_Fe_CS"/>
</dbReference>
<dbReference type="EC" id="1.1.1.1" evidence="6"/>